<dbReference type="GO" id="GO:0071766">
    <property type="term" value="P:Actinobacterium-type cell wall biogenesis"/>
    <property type="evidence" value="ECO:0007669"/>
    <property type="project" value="UniProtKB-ARBA"/>
</dbReference>
<dbReference type="Gene3D" id="3.30.300.30">
    <property type="match status" value="2"/>
</dbReference>
<evidence type="ECO:0000256" key="2">
    <source>
        <dbReference type="ARBA" id="ARBA00006432"/>
    </source>
</evidence>
<dbReference type="InterPro" id="IPR045851">
    <property type="entry name" value="AMP-bd_C_sf"/>
</dbReference>
<dbReference type="InterPro" id="IPR001242">
    <property type="entry name" value="Condensation_dom"/>
</dbReference>
<evidence type="ECO:0000313" key="9">
    <source>
        <dbReference type="EMBL" id="SDU03874.1"/>
    </source>
</evidence>
<sequence length="1763" mass="196754">MNTRLIPSRSYPDNFVTHLQTLARERSVDTALIVISAENEILVDKKFDYASLDLQVRALAAVMQNHFSPGERALLLLNNDEHYVISFLACLYTGIIAVPIFPPESLRERHLARLIAIADDAQASCILTGSKILPLITSVTTAQFSEATILTVDTIDQANAPLWEAYTPKGDEIAFLQYTSGSTSTPKGVMVSHHNLMMNAKAFEEGMSINENDIFVSWLPLYHDMGLIGGLLQPIHRGIPAILMTPNFFIEKPVRWLEVISRYRATVSGAPNFAFQLCVDRVRSSQLLDIDLSTWRVAFSGAEPVRRETMQAFIECFGPAGFSAGTIYPCYGLAEATLFVTGGVRGEGMQTHEFSSEALALGRAELATEGMPIVACGFPASNHSIKIVDPEKLIPLTDGNVGEIWADGPSLACGYWKRPQETAQAFVHTEGARWLRTGDLGFIHARQLYIMGRCKDLIIIRGQNIYPQDVELIVEEEVEAVRKGRVAAFSVQAVEGEGIGVAVEVSRNMQKLISAEALIEVLSEAVSASCNESLSVAVLLNPGALPKTSSGKLQRTACRQGWLERTLDAYAIYEYGYFILDGKEQLPQALTDETEIAVAAVWESVLNRTVLTRKDHFFAIGGNSLTAIQVAAHISEHWSIQFTPRNLFHNPRLHECAAEIKDFLSSSSSQSASENRILPVRNKVNALPLSFGQQRLWFLWQLDSFSNAYNIQHALRLSGALDKRAFYASIDDLIERHESLHTIFRVAEDGAVEQFIHPEIPNVITEIDLRDITITKREAEVAKEVQKIISIPFDLTQGPLLRIALIQLTENESIFVIVMHHIVSDGVSVQILLNELASFYQARVQGKSAGLDNLPIQYVDYAVWQQEWLEAGEKDRQLAYWRDYLGDEHPILLLPTNRVRQPVTSYQAGRYSFDMPLNVLNKLRQSALHRGATLFITLLTVFQALLFRYTGQQDIRVGVPVAGRNRIETFRLIGFFVNTQVLRSQLDGRMSLDELLNQTREAAINAQSYQDLPFEQLVEALHPQRDLRHSPLFQVTFNHLLKDYRFFQEFSGLALTDYSLPEQSAQLELRLETIELPDGSVNASFIYAYELFNSSWIERLGQHYLRILEALADCPTMMISDIDLLSEEDKQQLETWGTHRSDVSVFQPVHQLIEHQAESNPNRVAVISSHIELSYAELNCRSNQLAHRLISLGVRPEMGVGIAIERNSIELIIGLLAILKAGGGYVPLDPEYPTERLDYMLADSDIQFLLTQAHIKSRIPHKEGIEILALEALDLSAGLKINPEVALHDQSLAYVIYTSGSTGRPKGVSVAHGPLAIHLSAIKEIYDVRPGDRELMFFSMNFDAAAEQWITPLTQGAALVLSSTSDLAGDGFVDLIEKHHITTLHLPPAYLRMLLPLMNGKAHSVRTCIAGGEAWYVNDVMAVRDAFRNARLVNAYGPTETVITPAAWISHADKDDRICVESEYVPIGVPVGARNLYVMDAQLNLVPPGAIGELYVGGEGLARGYLGRPALTSERFIPDPFDSLGGRLYRTGDWVRWREEGKLEYLGRVDQQIKIRGFRVELGEIEAQILAQTGVREVAVLAQEGHGGLRLVAYLAPHNGVQLSSALLKTSLAATLPEYMIPSLFVFLEVLPLNPNGKIDRKALPLPEQYDKTDYEPPVNALETVIAEIWSDVLGIPQVGLQNNFFDLGGHSLLLIKVKQKLEERLNIHIAIIDLFKYTTVASLAKFVNQGDTRNASLQRHRERAQRQRSTFIQRKQKAERIH</sequence>
<evidence type="ECO:0000256" key="3">
    <source>
        <dbReference type="ARBA" id="ARBA00022450"/>
    </source>
</evidence>
<dbReference type="PANTHER" id="PTHR45527">
    <property type="entry name" value="NONRIBOSOMAL PEPTIDE SYNTHETASE"/>
    <property type="match status" value="1"/>
</dbReference>
<evidence type="ECO:0000256" key="6">
    <source>
        <dbReference type="ARBA" id="ARBA00023098"/>
    </source>
</evidence>
<comment type="similarity">
    <text evidence="2">Belongs to the ATP-dependent AMP-binding enzyme family.</text>
</comment>
<dbReference type="Gene3D" id="3.30.559.30">
    <property type="entry name" value="Nonribosomal peptide synthetase, condensation domain"/>
    <property type="match status" value="1"/>
</dbReference>
<feature type="region of interest" description="Disordered" evidence="7">
    <location>
        <begin position="1735"/>
        <end position="1763"/>
    </location>
</feature>
<dbReference type="NCBIfam" id="TIGR01733">
    <property type="entry name" value="AA-adenyl-dom"/>
    <property type="match status" value="1"/>
</dbReference>
<proteinExistence type="inferred from homology"/>
<dbReference type="GO" id="GO:0043041">
    <property type="term" value="P:amino acid activation for nonribosomal peptide biosynthetic process"/>
    <property type="evidence" value="ECO:0007669"/>
    <property type="project" value="TreeGrafter"/>
</dbReference>
<dbReference type="FunFam" id="3.40.50.12780:FF:000013">
    <property type="entry name" value="Long-chain-fatty-acid--AMP ligase FadD32"/>
    <property type="match status" value="1"/>
</dbReference>
<dbReference type="PANTHER" id="PTHR45527:SF1">
    <property type="entry name" value="FATTY ACID SYNTHASE"/>
    <property type="match status" value="1"/>
</dbReference>
<evidence type="ECO:0000313" key="10">
    <source>
        <dbReference type="Proteomes" id="UP000182882"/>
    </source>
</evidence>
<dbReference type="CDD" id="cd19531">
    <property type="entry name" value="LCL_NRPS-like"/>
    <property type="match status" value="1"/>
</dbReference>
<dbReference type="Gene3D" id="2.30.38.10">
    <property type="entry name" value="Luciferase, Domain 3"/>
    <property type="match status" value="1"/>
</dbReference>
<dbReference type="SUPFAM" id="SSF52777">
    <property type="entry name" value="CoA-dependent acyltransferases"/>
    <property type="match status" value="2"/>
</dbReference>
<dbReference type="GO" id="GO:0031177">
    <property type="term" value="F:phosphopantetheine binding"/>
    <property type="evidence" value="ECO:0007669"/>
    <property type="project" value="InterPro"/>
</dbReference>
<dbReference type="FunFam" id="3.40.50.12780:FF:000012">
    <property type="entry name" value="Non-ribosomal peptide synthetase"/>
    <property type="match status" value="1"/>
</dbReference>
<dbReference type="InterPro" id="IPR020845">
    <property type="entry name" value="AMP-binding_CS"/>
</dbReference>
<dbReference type="InterPro" id="IPR000873">
    <property type="entry name" value="AMP-dep_synth/lig_dom"/>
</dbReference>
<evidence type="ECO:0000256" key="4">
    <source>
        <dbReference type="ARBA" id="ARBA00022553"/>
    </source>
</evidence>
<dbReference type="InterPro" id="IPR023213">
    <property type="entry name" value="CAT-like_dom_sf"/>
</dbReference>
<feature type="domain" description="Carrier" evidence="8">
    <location>
        <begin position="589"/>
        <end position="664"/>
    </location>
</feature>
<evidence type="ECO:0000256" key="7">
    <source>
        <dbReference type="SAM" id="MobiDB-lite"/>
    </source>
</evidence>
<dbReference type="InterPro" id="IPR036736">
    <property type="entry name" value="ACP-like_sf"/>
</dbReference>
<accession>A0A1H2F958</accession>
<dbReference type="InterPro" id="IPR025110">
    <property type="entry name" value="AMP-bd_C"/>
</dbReference>
<keyword evidence="10" id="KW-1185">Reference proteome</keyword>
<dbReference type="GO" id="GO:0005829">
    <property type="term" value="C:cytosol"/>
    <property type="evidence" value="ECO:0007669"/>
    <property type="project" value="TreeGrafter"/>
</dbReference>
<dbReference type="Pfam" id="PF00550">
    <property type="entry name" value="PP-binding"/>
    <property type="match status" value="2"/>
</dbReference>
<dbReference type="Proteomes" id="UP000182882">
    <property type="component" value="Unassembled WGS sequence"/>
</dbReference>
<comment type="cofactor">
    <cofactor evidence="1">
        <name>pantetheine 4'-phosphate</name>
        <dbReference type="ChEBI" id="CHEBI:47942"/>
    </cofactor>
</comment>
<dbReference type="SUPFAM" id="SSF56801">
    <property type="entry name" value="Acetyl-CoA synthetase-like"/>
    <property type="match status" value="2"/>
</dbReference>
<dbReference type="CDD" id="cd17649">
    <property type="entry name" value="A_NRPS_PvdJ-like"/>
    <property type="match status" value="1"/>
</dbReference>
<dbReference type="InterPro" id="IPR006162">
    <property type="entry name" value="Ppantetheine_attach_site"/>
</dbReference>
<dbReference type="GO" id="GO:0009239">
    <property type="term" value="P:enterobactin biosynthetic process"/>
    <property type="evidence" value="ECO:0007669"/>
    <property type="project" value="TreeGrafter"/>
</dbReference>
<dbReference type="InterPro" id="IPR040097">
    <property type="entry name" value="FAAL/FAAC"/>
</dbReference>
<dbReference type="Gene3D" id="3.30.559.10">
    <property type="entry name" value="Chloramphenicol acetyltransferase-like domain"/>
    <property type="match status" value="1"/>
</dbReference>
<dbReference type="InterPro" id="IPR020806">
    <property type="entry name" value="PKS_PP-bd"/>
</dbReference>
<dbReference type="PROSITE" id="PS50075">
    <property type="entry name" value="CARRIER"/>
    <property type="match status" value="2"/>
</dbReference>
<dbReference type="Gene3D" id="3.40.50.980">
    <property type="match status" value="2"/>
</dbReference>
<dbReference type="FunFam" id="3.30.300.30:FF:000010">
    <property type="entry name" value="Enterobactin synthetase component F"/>
    <property type="match status" value="1"/>
</dbReference>
<evidence type="ECO:0000259" key="8">
    <source>
        <dbReference type="PROSITE" id="PS50075"/>
    </source>
</evidence>
<dbReference type="Gene3D" id="1.10.1200.10">
    <property type="entry name" value="ACP-like"/>
    <property type="match status" value="2"/>
</dbReference>
<dbReference type="CDD" id="cd05931">
    <property type="entry name" value="FAAL"/>
    <property type="match status" value="1"/>
</dbReference>
<organism evidence="9 10">
    <name type="scientific">Nitrosomonas ureae</name>
    <dbReference type="NCBI Taxonomy" id="44577"/>
    <lineage>
        <taxon>Bacteria</taxon>
        <taxon>Pseudomonadati</taxon>
        <taxon>Pseudomonadota</taxon>
        <taxon>Betaproteobacteria</taxon>
        <taxon>Nitrosomonadales</taxon>
        <taxon>Nitrosomonadaceae</taxon>
        <taxon>Nitrosomonas</taxon>
    </lineage>
</organism>
<dbReference type="PROSITE" id="PS00012">
    <property type="entry name" value="PHOSPHOPANTETHEINE"/>
    <property type="match status" value="1"/>
</dbReference>
<dbReference type="GO" id="GO:0006631">
    <property type="term" value="P:fatty acid metabolic process"/>
    <property type="evidence" value="ECO:0007669"/>
    <property type="project" value="UniProtKB-KW"/>
</dbReference>
<dbReference type="SUPFAM" id="SSF47336">
    <property type="entry name" value="ACP-like"/>
    <property type="match status" value="2"/>
</dbReference>
<dbReference type="PROSITE" id="PS00455">
    <property type="entry name" value="AMP_BINDING"/>
    <property type="match status" value="2"/>
</dbReference>
<evidence type="ECO:0000256" key="1">
    <source>
        <dbReference type="ARBA" id="ARBA00001957"/>
    </source>
</evidence>
<gene>
    <name evidence="9" type="ORF">SAMN05216406_1194</name>
</gene>
<keyword evidence="5" id="KW-0276">Fatty acid metabolism</keyword>
<evidence type="ECO:0000256" key="5">
    <source>
        <dbReference type="ARBA" id="ARBA00022832"/>
    </source>
</evidence>
<reference evidence="10" key="1">
    <citation type="submission" date="2016-10" db="EMBL/GenBank/DDBJ databases">
        <authorList>
            <person name="Varghese N."/>
            <person name="Submissions S."/>
        </authorList>
    </citation>
    <scope>NUCLEOTIDE SEQUENCE [LARGE SCALE GENOMIC DNA]</scope>
    <source>
        <strain evidence="10">Nm10</strain>
    </source>
</reference>
<dbReference type="Pfam" id="PF00668">
    <property type="entry name" value="Condensation"/>
    <property type="match status" value="1"/>
</dbReference>
<protein>
    <submittedName>
        <fullName evidence="9">Amino acid adenylation domain-containing protein</fullName>
    </submittedName>
</protein>
<dbReference type="Pfam" id="PF00501">
    <property type="entry name" value="AMP-binding"/>
    <property type="match status" value="2"/>
</dbReference>
<keyword evidence="6" id="KW-0443">Lipid metabolism</keyword>
<dbReference type="RefSeq" id="WP_062559708.1">
    <property type="nucleotide sequence ID" value="NZ_CP013341.1"/>
</dbReference>
<name>A0A1H2F958_9PROT</name>
<dbReference type="InterPro" id="IPR010071">
    <property type="entry name" value="AA_adenyl_dom"/>
</dbReference>
<keyword evidence="3" id="KW-0596">Phosphopantetheine</keyword>
<dbReference type="GO" id="GO:0009366">
    <property type="term" value="C:enterobactin synthetase complex"/>
    <property type="evidence" value="ECO:0007669"/>
    <property type="project" value="TreeGrafter"/>
</dbReference>
<dbReference type="EMBL" id="FNLN01000019">
    <property type="protein sequence ID" value="SDU03874.1"/>
    <property type="molecule type" value="Genomic_DNA"/>
</dbReference>
<dbReference type="GO" id="GO:0047527">
    <property type="term" value="F:2,3-dihydroxybenzoate-serine ligase activity"/>
    <property type="evidence" value="ECO:0007669"/>
    <property type="project" value="TreeGrafter"/>
</dbReference>
<dbReference type="Gene3D" id="3.40.50.12780">
    <property type="entry name" value="N-terminal domain of ligase-like"/>
    <property type="match status" value="1"/>
</dbReference>
<dbReference type="GO" id="GO:0008610">
    <property type="term" value="P:lipid biosynthetic process"/>
    <property type="evidence" value="ECO:0007669"/>
    <property type="project" value="InterPro"/>
</dbReference>
<dbReference type="Pfam" id="PF13193">
    <property type="entry name" value="AMP-binding_C"/>
    <property type="match status" value="1"/>
</dbReference>
<dbReference type="KEGG" id="nur:ATY38_13240"/>
<dbReference type="FunFam" id="3.40.50.980:FF:000001">
    <property type="entry name" value="Non-ribosomal peptide synthetase"/>
    <property type="match status" value="1"/>
</dbReference>
<dbReference type="InterPro" id="IPR042099">
    <property type="entry name" value="ANL_N_sf"/>
</dbReference>
<keyword evidence="4" id="KW-0597">Phosphoprotein</keyword>
<dbReference type="InterPro" id="IPR009081">
    <property type="entry name" value="PP-bd_ACP"/>
</dbReference>
<dbReference type="FunFam" id="2.30.38.10:FF:000001">
    <property type="entry name" value="Non-ribosomal peptide synthetase PvdI"/>
    <property type="match status" value="1"/>
</dbReference>
<feature type="domain" description="Carrier" evidence="8">
    <location>
        <begin position="1657"/>
        <end position="1732"/>
    </location>
</feature>
<dbReference type="SMART" id="SM00823">
    <property type="entry name" value="PKS_PP"/>
    <property type="match status" value="1"/>
</dbReference>